<dbReference type="Pfam" id="PF22936">
    <property type="entry name" value="Pol_BBD"/>
    <property type="match status" value="1"/>
</dbReference>
<feature type="region of interest" description="Disordered" evidence="1">
    <location>
        <begin position="82"/>
        <end position="107"/>
    </location>
</feature>
<dbReference type="InterPro" id="IPR025724">
    <property type="entry name" value="GAG-pre-integrase_dom"/>
</dbReference>
<evidence type="ECO:0000259" key="2">
    <source>
        <dbReference type="Pfam" id="PF13976"/>
    </source>
</evidence>
<dbReference type="PANTHER" id="PTHR34222">
    <property type="entry name" value="GAG_PRE-INTEGRS DOMAIN-CONTAINING PROTEIN"/>
    <property type="match status" value="1"/>
</dbReference>
<gene>
    <name evidence="4" type="ORF">LSAT_V11C300134800</name>
</gene>
<comment type="caution">
    <text evidence="4">The sequence shown here is derived from an EMBL/GenBank/DDBJ whole genome shotgun (WGS) entry which is preliminary data.</text>
</comment>
<name>A0A9R1W2A8_LACSA</name>
<organism evidence="4 5">
    <name type="scientific">Lactuca sativa</name>
    <name type="common">Garden lettuce</name>
    <dbReference type="NCBI Taxonomy" id="4236"/>
    <lineage>
        <taxon>Eukaryota</taxon>
        <taxon>Viridiplantae</taxon>
        <taxon>Streptophyta</taxon>
        <taxon>Embryophyta</taxon>
        <taxon>Tracheophyta</taxon>
        <taxon>Spermatophyta</taxon>
        <taxon>Magnoliopsida</taxon>
        <taxon>eudicotyledons</taxon>
        <taxon>Gunneridae</taxon>
        <taxon>Pentapetalae</taxon>
        <taxon>asterids</taxon>
        <taxon>campanulids</taxon>
        <taxon>Asterales</taxon>
        <taxon>Asteraceae</taxon>
        <taxon>Cichorioideae</taxon>
        <taxon>Cichorieae</taxon>
        <taxon>Lactucinae</taxon>
        <taxon>Lactuca</taxon>
    </lineage>
</organism>
<dbReference type="PANTHER" id="PTHR34222:SF96">
    <property type="entry name" value="GAG-PRE-INTEGRASE DOMAIN, GAG-POLYPEPTIDE OF LTR COPIA-TYPE-RELATED"/>
    <property type="match status" value="1"/>
</dbReference>
<dbReference type="Proteomes" id="UP000235145">
    <property type="component" value="Unassembled WGS sequence"/>
</dbReference>
<dbReference type="Pfam" id="PF13976">
    <property type="entry name" value="gag_pre-integrs"/>
    <property type="match status" value="1"/>
</dbReference>
<evidence type="ECO:0000313" key="4">
    <source>
        <dbReference type="EMBL" id="KAJ0215819.1"/>
    </source>
</evidence>
<proteinExistence type="predicted"/>
<evidence type="ECO:0000259" key="3">
    <source>
        <dbReference type="Pfam" id="PF22936"/>
    </source>
</evidence>
<dbReference type="EMBL" id="NBSK02000003">
    <property type="protein sequence ID" value="KAJ0215819.1"/>
    <property type="molecule type" value="Genomic_DNA"/>
</dbReference>
<accession>A0A9R1W2A8</accession>
<sequence>MPSLGTVYHLVVEDEQQRSITTSRKATMEAASYQVRTQVNPTEKKNNNREGFKCKHCGKVGHTIDGCFEKIGYPDWWETRQRKPTMDSRKQVKPKPKAANVEVESSPIPGLSRDQYTKLMKQLNEPQKSEVNMAGKTVFENPWVTDSGATDHVVCNKSYLSSIKCSEDDVPVSIPNGDKVLVKGIGKAFLPNDVEITNVLYIPNFKCNFLSVSKIIRHLNCFITFFPDSCFIQDLHSRKLIGTGKCENGLYKINGTDQRIKVMAVKVDSKIWHKRLGHASNVKHQNIRTIGSLDKIEHCDSCVRAKQTRLPFNESFIKTTACFNLIHCDIWGAYLSKAATILGKYLTRLCMVLLGCLHHSNLIG</sequence>
<dbReference type="GO" id="GO:0003676">
    <property type="term" value="F:nucleic acid binding"/>
    <property type="evidence" value="ECO:0007669"/>
    <property type="project" value="InterPro"/>
</dbReference>
<dbReference type="GO" id="GO:0008270">
    <property type="term" value="F:zinc ion binding"/>
    <property type="evidence" value="ECO:0007669"/>
    <property type="project" value="InterPro"/>
</dbReference>
<protein>
    <recommendedName>
        <fullName evidence="6">GAG-pre-integrase domain-containing protein</fullName>
    </recommendedName>
</protein>
<dbReference type="InterPro" id="IPR054722">
    <property type="entry name" value="PolX-like_BBD"/>
</dbReference>
<dbReference type="AlphaFoldDB" id="A0A9R1W2A8"/>
<dbReference type="SUPFAM" id="SSF57756">
    <property type="entry name" value="Retrovirus zinc finger-like domains"/>
    <property type="match status" value="1"/>
</dbReference>
<reference evidence="4 5" key="1">
    <citation type="journal article" date="2017" name="Nat. Commun.">
        <title>Genome assembly with in vitro proximity ligation data and whole-genome triplication in lettuce.</title>
        <authorList>
            <person name="Reyes-Chin-Wo S."/>
            <person name="Wang Z."/>
            <person name="Yang X."/>
            <person name="Kozik A."/>
            <person name="Arikit S."/>
            <person name="Song C."/>
            <person name="Xia L."/>
            <person name="Froenicke L."/>
            <person name="Lavelle D.O."/>
            <person name="Truco M.J."/>
            <person name="Xia R."/>
            <person name="Zhu S."/>
            <person name="Xu C."/>
            <person name="Xu H."/>
            <person name="Xu X."/>
            <person name="Cox K."/>
            <person name="Korf I."/>
            <person name="Meyers B.C."/>
            <person name="Michelmore R.W."/>
        </authorList>
    </citation>
    <scope>NUCLEOTIDE SEQUENCE [LARGE SCALE GENOMIC DNA]</scope>
    <source>
        <strain evidence="5">cv. Salinas</strain>
        <tissue evidence="4">Seedlings</tissue>
    </source>
</reference>
<feature type="domain" description="Retrovirus-related Pol polyprotein from transposon TNT 1-94-like beta-barrel" evidence="3">
    <location>
        <begin position="143"/>
        <end position="216"/>
    </location>
</feature>
<evidence type="ECO:0008006" key="6">
    <source>
        <dbReference type="Google" id="ProtNLM"/>
    </source>
</evidence>
<evidence type="ECO:0000256" key="1">
    <source>
        <dbReference type="SAM" id="MobiDB-lite"/>
    </source>
</evidence>
<evidence type="ECO:0000313" key="5">
    <source>
        <dbReference type="Proteomes" id="UP000235145"/>
    </source>
</evidence>
<keyword evidence="5" id="KW-1185">Reference proteome</keyword>
<feature type="domain" description="GAG-pre-integrase" evidence="2">
    <location>
        <begin position="249"/>
        <end position="307"/>
    </location>
</feature>
<dbReference type="InterPro" id="IPR036875">
    <property type="entry name" value="Znf_CCHC_sf"/>
</dbReference>